<dbReference type="InterPro" id="IPR002877">
    <property type="entry name" value="RNA_MeTrfase_FtsJ_dom"/>
</dbReference>
<proteinExistence type="inferred from homology"/>
<accession>A0A9D2CSJ2</accession>
<feature type="domain" description="RNA-binding S4" evidence="4">
    <location>
        <begin position="1"/>
        <end position="64"/>
    </location>
</feature>
<evidence type="ECO:0000259" key="4">
    <source>
        <dbReference type="SMART" id="SM00363"/>
    </source>
</evidence>
<reference evidence="5" key="1">
    <citation type="journal article" date="2021" name="PeerJ">
        <title>Extensive microbial diversity within the chicken gut microbiome revealed by metagenomics and culture.</title>
        <authorList>
            <person name="Gilroy R."/>
            <person name="Ravi A."/>
            <person name="Getino M."/>
            <person name="Pursley I."/>
            <person name="Horton D.L."/>
            <person name="Alikhan N.F."/>
            <person name="Baker D."/>
            <person name="Gharbi K."/>
            <person name="Hall N."/>
            <person name="Watson M."/>
            <person name="Adriaenssens E.M."/>
            <person name="Foster-Nyarko E."/>
            <person name="Jarju S."/>
            <person name="Secka A."/>
            <person name="Antonio M."/>
            <person name="Oren A."/>
            <person name="Chaudhuri R.R."/>
            <person name="La Ragione R."/>
            <person name="Hildebrand F."/>
            <person name="Pallen M.J."/>
        </authorList>
    </citation>
    <scope>NUCLEOTIDE SEQUENCE</scope>
    <source>
        <strain evidence="5">1345</strain>
    </source>
</reference>
<dbReference type="InterPro" id="IPR047048">
    <property type="entry name" value="TlyA"/>
</dbReference>
<dbReference type="EMBL" id="DXCQ01000028">
    <property type="protein sequence ID" value="HIY96767.1"/>
    <property type="molecule type" value="Genomic_DNA"/>
</dbReference>
<dbReference type="GO" id="GO:0008168">
    <property type="term" value="F:methyltransferase activity"/>
    <property type="evidence" value="ECO:0007669"/>
    <property type="project" value="UniProtKB-KW"/>
</dbReference>
<dbReference type="Gene3D" id="3.10.290.10">
    <property type="entry name" value="RNA-binding S4 domain"/>
    <property type="match status" value="1"/>
</dbReference>
<dbReference type="Gene3D" id="3.40.50.150">
    <property type="entry name" value="Vaccinia Virus protein VP39"/>
    <property type="match status" value="1"/>
</dbReference>
<evidence type="ECO:0000256" key="1">
    <source>
        <dbReference type="ARBA" id="ARBA00022884"/>
    </source>
</evidence>
<dbReference type="Pfam" id="PF01479">
    <property type="entry name" value="S4"/>
    <property type="match status" value="1"/>
</dbReference>
<evidence type="ECO:0000313" key="5">
    <source>
        <dbReference type="EMBL" id="HIY96767.1"/>
    </source>
</evidence>
<evidence type="ECO:0000256" key="2">
    <source>
        <dbReference type="ARBA" id="ARBA00029460"/>
    </source>
</evidence>
<dbReference type="GO" id="GO:0003723">
    <property type="term" value="F:RNA binding"/>
    <property type="evidence" value="ECO:0007669"/>
    <property type="project" value="UniProtKB-KW"/>
</dbReference>
<dbReference type="PANTHER" id="PTHR32319:SF0">
    <property type="entry name" value="BACTERIAL HEMOLYSIN-LIKE PROTEIN"/>
    <property type="match status" value="1"/>
</dbReference>
<dbReference type="SMART" id="SM00363">
    <property type="entry name" value="S4"/>
    <property type="match status" value="1"/>
</dbReference>
<dbReference type="PANTHER" id="PTHR32319">
    <property type="entry name" value="BACTERIAL HEMOLYSIN-LIKE PROTEIN"/>
    <property type="match status" value="1"/>
</dbReference>
<dbReference type="SUPFAM" id="SSF53335">
    <property type="entry name" value="S-adenosyl-L-methionine-dependent methyltransferases"/>
    <property type="match status" value="1"/>
</dbReference>
<dbReference type="InterPro" id="IPR036986">
    <property type="entry name" value="S4_RNA-bd_sf"/>
</dbReference>
<organism evidence="5 6">
    <name type="scientific">Candidatus Borkfalkia excrementigallinarum</name>
    <dbReference type="NCBI Taxonomy" id="2838506"/>
    <lineage>
        <taxon>Bacteria</taxon>
        <taxon>Bacillati</taxon>
        <taxon>Bacillota</taxon>
        <taxon>Clostridia</taxon>
        <taxon>Christensenellales</taxon>
        <taxon>Christensenellaceae</taxon>
        <taxon>Candidatus Borkfalkia</taxon>
    </lineage>
</organism>
<dbReference type="InterPro" id="IPR002942">
    <property type="entry name" value="S4_RNA-bd"/>
</dbReference>
<evidence type="ECO:0000313" key="6">
    <source>
        <dbReference type="Proteomes" id="UP000886750"/>
    </source>
</evidence>
<comment type="similarity">
    <text evidence="2">Belongs to the TlyA family.</text>
</comment>
<reference evidence="5" key="2">
    <citation type="submission" date="2021-04" db="EMBL/GenBank/DDBJ databases">
        <authorList>
            <person name="Gilroy R."/>
        </authorList>
    </citation>
    <scope>NUCLEOTIDE SEQUENCE</scope>
    <source>
        <strain evidence="5">1345</strain>
    </source>
</reference>
<keyword evidence="5" id="KW-0808">Transferase</keyword>
<dbReference type="Pfam" id="PF01728">
    <property type="entry name" value="FtsJ"/>
    <property type="match status" value="1"/>
</dbReference>
<keyword evidence="1 3" id="KW-0694">RNA-binding</keyword>
<dbReference type="InterPro" id="IPR029063">
    <property type="entry name" value="SAM-dependent_MTases_sf"/>
</dbReference>
<dbReference type="Proteomes" id="UP000886750">
    <property type="component" value="Unassembled WGS sequence"/>
</dbReference>
<dbReference type="NCBIfam" id="TIGR00478">
    <property type="entry name" value="tly"/>
    <property type="match status" value="1"/>
</dbReference>
<sequence length="255" mass="27550">MRLDQYLVGRGFTSRTKAARAVAEGKVLLNGKPAKASDSVDENDRVEIAEVERGFVSEGGYKLQKALDDFHADVRGKVFADLGASTGGFTDCLLQAGAARVFAIDVGCAQLDASLASDPRVCAMDKINVRYLRREDIPAERLDGVTADLSFISLTYILPIVASILPQNGDAFLLIKPQFECGGVGLDKHGILKDKNKRLSIVLELAQFSAQVGLRPVNVTAAPVKPRKNVEYILHCIKAEGDMSDAFQTRIAALD</sequence>
<keyword evidence="5" id="KW-0489">Methyltransferase</keyword>
<name>A0A9D2CSJ2_9FIRM</name>
<dbReference type="CDD" id="cd00165">
    <property type="entry name" value="S4"/>
    <property type="match status" value="1"/>
</dbReference>
<evidence type="ECO:0000256" key="3">
    <source>
        <dbReference type="PROSITE-ProRule" id="PRU00182"/>
    </source>
</evidence>
<dbReference type="SUPFAM" id="SSF55174">
    <property type="entry name" value="Alpha-L RNA-binding motif"/>
    <property type="match status" value="1"/>
</dbReference>
<dbReference type="GO" id="GO:0032259">
    <property type="term" value="P:methylation"/>
    <property type="evidence" value="ECO:0007669"/>
    <property type="project" value="UniProtKB-KW"/>
</dbReference>
<dbReference type="AlphaFoldDB" id="A0A9D2CSJ2"/>
<protein>
    <submittedName>
        <fullName evidence="5">TlyA family RNA methyltransferase</fullName>
    </submittedName>
</protein>
<gene>
    <name evidence="5" type="ORF">H9729_03690</name>
</gene>
<comment type="caution">
    <text evidence="5">The sequence shown here is derived from an EMBL/GenBank/DDBJ whole genome shotgun (WGS) entry which is preliminary data.</text>
</comment>
<dbReference type="PROSITE" id="PS50889">
    <property type="entry name" value="S4"/>
    <property type="match status" value="1"/>
</dbReference>
<dbReference type="InterPro" id="IPR004538">
    <property type="entry name" value="Hemolysin_A/TlyA"/>
</dbReference>